<dbReference type="EMBL" id="JBBWWQ010000002">
    <property type="protein sequence ID" value="KAK8955042.1"/>
    <property type="molecule type" value="Genomic_DNA"/>
</dbReference>
<keyword evidence="4" id="KW-1185">Reference proteome</keyword>
<gene>
    <name evidence="3" type="ORF">KSP39_PZI002889</name>
</gene>
<comment type="caution">
    <text evidence="3">The sequence shown here is derived from an EMBL/GenBank/DDBJ whole genome shotgun (WGS) entry which is preliminary data.</text>
</comment>
<dbReference type="AlphaFoldDB" id="A0AAP0GEY0"/>
<keyword evidence="1" id="KW-0677">Repeat</keyword>
<organism evidence="3 4">
    <name type="scientific">Platanthera zijinensis</name>
    <dbReference type="NCBI Taxonomy" id="2320716"/>
    <lineage>
        <taxon>Eukaryota</taxon>
        <taxon>Viridiplantae</taxon>
        <taxon>Streptophyta</taxon>
        <taxon>Embryophyta</taxon>
        <taxon>Tracheophyta</taxon>
        <taxon>Spermatophyta</taxon>
        <taxon>Magnoliopsida</taxon>
        <taxon>Liliopsida</taxon>
        <taxon>Asparagales</taxon>
        <taxon>Orchidaceae</taxon>
        <taxon>Orchidoideae</taxon>
        <taxon>Orchideae</taxon>
        <taxon>Orchidinae</taxon>
        <taxon>Platanthera</taxon>
    </lineage>
</organism>
<feature type="repeat" description="PPR" evidence="2">
    <location>
        <begin position="180"/>
        <end position="214"/>
    </location>
</feature>
<dbReference type="InterPro" id="IPR044646">
    <property type="entry name" value="EMB1417-like"/>
</dbReference>
<feature type="repeat" description="PPR" evidence="2">
    <location>
        <begin position="144"/>
        <end position="178"/>
    </location>
</feature>
<dbReference type="InterPro" id="IPR011990">
    <property type="entry name" value="TPR-like_helical_dom_sf"/>
</dbReference>
<accession>A0AAP0GEY0</accession>
<evidence type="ECO:0000256" key="2">
    <source>
        <dbReference type="PROSITE-ProRule" id="PRU00708"/>
    </source>
</evidence>
<protein>
    <submittedName>
        <fullName evidence="3">Pentatricopeptide repeat-containing protein</fullName>
    </submittedName>
</protein>
<dbReference type="PANTHER" id="PTHR46782:SF2">
    <property type="entry name" value="OS07G0545900 PROTEIN"/>
    <property type="match status" value="1"/>
</dbReference>
<dbReference type="PROSITE" id="PS51375">
    <property type="entry name" value="PPR"/>
    <property type="match status" value="2"/>
</dbReference>
<evidence type="ECO:0000313" key="4">
    <source>
        <dbReference type="Proteomes" id="UP001418222"/>
    </source>
</evidence>
<dbReference type="InterPro" id="IPR002885">
    <property type="entry name" value="PPR_rpt"/>
</dbReference>
<dbReference type="Proteomes" id="UP001418222">
    <property type="component" value="Unassembled WGS sequence"/>
</dbReference>
<sequence length="347" mass="39991">MAKLGLAAVRPIFLQEWRSVALSWLNPSSFQSSSSLVLRIEAARCTIDKPPRSHSKSGKKEHHLWMKRDSAGSGQKALHLVRLVSKLPDDKDAVTAALDYWTAWETEFPVIASAKALEILRRRNQWRRIIQVSKWLLSKGQVLTMGTYDTLLLALDRDGRLDEAEELWRMILQTNTRSVSKRLFSRMVSIYDRRRVSEKVVEVFADMEELGVRPDDDTVRRVASAFANLGEFENQKLVLRKYQNKWKYLRFNGERRWELFAGAPGIDSCRRYARRNLWTFDKTSGSTSDFASFSTTSHLRSYKDDLAAAHDAQVAEDSPSFIRRSSCIRVYVLKVTRHTQTSRDRGT</sequence>
<dbReference type="Gene3D" id="1.25.40.10">
    <property type="entry name" value="Tetratricopeptide repeat domain"/>
    <property type="match status" value="1"/>
</dbReference>
<name>A0AAP0GEY0_9ASPA</name>
<evidence type="ECO:0000256" key="1">
    <source>
        <dbReference type="ARBA" id="ARBA00022737"/>
    </source>
</evidence>
<dbReference type="PANTHER" id="PTHR46782">
    <property type="entry name" value="OS01G0757700 PROTEIN"/>
    <property type="match status" value="1"/>
</dbReference>
<proteinExistence type="predicted"/>
<evidence type="ECO:0000313" key="3">
    <source>
        <dbReference type="EMBL" id="KAK8955042.1"/>
    </source>
</evidence>
<reference evidence="3 4" key="1">
    <citation type="journal article" date="2022" name="Nat. Plants">
        <title>Genomes of leafy and leafless Platanthera orchids illuminate the evolution of mycoheterotrophy.</title>
        <authorList>
            <person name="Li M.H."/>
            <person name="Liu K.W."/>
            <person name="Li Z."/>
            <person name="Lu H.C."/>
            <person name="Ye Q.L."/>
            <person name="Zhang D."/>
            <person name="Wang J.Y."/>
            <person name="Li Y.F."/>
            <person name="Zhong Z.M."/>
            <person name="Liu X."/>
            <person name="Yu X."/>
            <person name="Liu D.K."/>
            <person name="Tu X.D."/>
            <person name="Liu B."/>
            <person name="Hao Y."/>
            <person name="Liao X.Y."/>
            <person name="Jiang Y.T."/>
            <person name="Sun W.H."/>
            <person name="Chen J."/>
            <person name="Chen Y.Q."/>
            <person name="Ai Y."/>
            <person name="Zhai J.W."/>
            <person name="Wu S.S."/>
            <person name="Zhou Z."/>
            <person name="Hsiao Y.Y."/>
            <person name="Wu W.L."/>
            <person name="Chen Y.Y."/>
            <person name="Lin Y.F."/>
            <person name="Hsu J.L."/>
            <person name="Li C.Y."/>
            <person name="Wang Z.W."/>
            <person name="Zhao X."/>
            <person name="Zhong W.Y."/>
            <person name="Ma X.K."/>
            <person name="Ma L."/>
            <person name="Huang J."/>
            <person name="Chen G.Z."/>
            <person name="Huang M.Z."/>
            <person name="Huang L."/>
            <person name="Peng D.H."/>
            <person name="Luo Y.B."/>
            <person name="Zou S.Q."/>
            <person name="Chen S.P."/>
            <person name="Lan S."/>
            <person name="Tsai W.C."/>
            <person name="Van de Peer Y."/>
            <person name="Liu Z.J."/>
        </authorList>
    </citation>
    <scope>NUCLEOTIDE SEQUENCE [LARGE SCALE GENOMIC DNA]</scope>
    <source>
        <strain evidence="3">Lor287</strain>
    </source>
</reference>